<protein>
    <submittedName>
        <fullName evidence="1">Uncharacterized protein</fullName>
    </submittedName>
</protein>
<name>A0A219YBR2_9CAUD</name>
<organism evidence="1 2">
    <name type="scientific">Aeromonas phage 65.2</name>
    <dbReference type="NCBI Taxonomy" id="1932896"/>
    <lineage>
        <taxon>Viruses</taxon>
        <taxon>Duplodnaviria</taxon>
        <taxon>Heunggongvirae</taxon>
        <taxon>Uroviricota</taxon>
        <taxon>Caudoviricetes</taxon>
        <taxon>Pantevenvirales</taxon>
        <taxon>Straboviridae</taxon>
        <taxon>Emmerichvirinae</taxon>
        <taxon>Ishigurovirus</taxon>
        <taxon>Ishigurovirus osborne</taxon>
    </lineage>
</organism>
<sequence>MSEYFDIEYKTRSKVENGILFVKDESDNWVKPDLYNYNSDCEVLQFVKDMVYEGKWKDMTTVIKDIPLKGYVFVHRGLSGMYAGIQAAHAMIRLVHNQYANPDMIDWVTVHETLVILDGGNSQNMDQISGILSGADNSMEYFREPDMDNMMTAIAYVPSADEASEIEFFKTNDGIGDSDNPVVNLLLKSRTHKG</sequence>
<evidence type="ECO:0000313" key="2">
    <source>
        <dbReference type="Proteomes" id="UP000225215"/>
    </source>
</evidence>
<accession>A0A219YBR2</accession>
<dbReference type="Proteomes" id="UP000225215">
    <property type="component" value="Segment"/>
</dbReference>
<reference evidence="1 2" key="1">
    <citation type="journal article" date="2017" name="Sci. Rep.">
        <title>Characterization and diversity of phages infecting Aeromonas salmonicida subsp. salmonicida.</title>
        <authorList>
            <person name="Vincent A.T."/>
            <person name="Paquet V.E."/>
            <person name="Bernatchez A."/>
            <person name="Tremblay D.M."/>
            <person name="Moineau S."/>
            <person name="Charette S.J."/>
        </authorList>
    </citation>
    <scope>NUCLEOTIDE SEQUENCE [LARGE SCALE GENOMIC DNA]</scope>
</reference>
<dbReference type="EMBL" id="KY290955">
    <property type="protein sequence ID" value="APU01446.1"/>
    <property type="molecule type" value="Genomic_DNA"/>
</dbReference>
<evidence type="ECO:0000313" key="1">
    <source>
        <dbReference type="EMBL" id="APU01446.1"/>
    </source>
</evidence>
<proteinExistence type="predicted"/>